<feature type="compositionally biased region" description="Basic and acidic residues" evidence="7">
    <location>
        <begin position="278"/>
        <end position="287"/>
    </location>
</feature>
<dbReference type="EMBL" id="FNKP01000001">
    <property type="protein sequence ID" value="SDQ62071.1"/>
    <property type="molecule type" value="Genomic_DNA"/>
</dbReference>
<keyword evidence="9" id="KW-1185">Reference proteome</keyword>
<evidence type="ECO:0000256" key="4">
    <source>
        <dbReference type="ARBA" id="ARBA00067972"/>
    </source>
</evidence>
<sequence length="307" mass="32267">MRIKLINPNTTQRMTDAMGRCAREVAAPGTEVIAVNPTMGPPSIEGYYDEALATPGLLAEVAAGEREGCDAYVIACFGDPGLYAAREVARGPVIGIAEAAMHAASVLAPGFSVVTTLARTCGMAWHLAERYGMKRFCRNVRATDVAVLDLDKPGSAARRIILDECRRALAEDGSDAIVLGCAGMAELCREIEDALGAPVIEGVTAAVKWSEALVSLRLSTAKRGDYARPLAKRYDGALESFSPGATELHPQSPRGSAASGPADPNQQQAGAHVVTHGDSSKNLRESAETSDSARVNAKESAQHIHSV</sequence>
<comment type="similarity">
    <text evidence="1">Belongs to the HyuE racemase family.</text>
</comment>
<reference evidence="9" key="1">
    <citation type="submission" date="2016-10" db="EMBL/GenBank/DDBJ databases">
        <authorList>
            <person name="Varghese N."/>
        </authorList>
    </citation>
    <scope>NUCLEOTIDE SEQUENCE [LARGE SCALE GENOMIC DNA]</scope>
    <source>
        <strain evidence="9">GAS106B</strain>
    </source>
</reference>
<evidence type="ECO:0000256" key="2">
    <source>
        <dbReference type="ARBA" id="ARBA00051635"/>
    </source>
</evidence>
<dbReference type="InterPro" id="IPR015942">
    <property type="entry name" value="Asp/Glu/hydantoin_racemase"/>
</dbReference>
<dbReference type="PANTHER" id="PTHR28047:SF5">
    <property type="entry name" value="PROTEIN DCG1"/>
    <property type="match status" value="1"/>
</dbReference>
<dbReference type="PANTHER" id="PTHR28047">
    <property type="entry name" value="PROTEIN DCG1"/>
    <property type="match status" value="1"/>
</dbReference>
<dbReference type="GO" id="GO:0047661">
    <property type="term" value="F:amino-acid racemase activity"/>
    <property type="evidence" value="ECO:0007669"/>
    <property type="project" value="InterPro"/>
</dbReference>
<comment type="catalytic activity">
    <reaction evidence="2">
        <text>a D-5-monosubstituted hydantoin = a L-5-monosubstituted hydantoin</text>
        <dbReference type="Rhea" id="RHEA:46624"/>
        <dbReference type="ChEBI" id="CHEBI:86339"/>
        <dbReference type="ChEBI" id="CHEBI:86340"/>
        <dbReference type="EC" id="5.1.99.5"/>
    </reaction>
</comment>
<evidence type="ECO:0000256" key="6">
    <source>
        <dbReference type="ARBA" id="ARBA00093234"/>
    </source>
</evidence>
<dbReference type="Gene3D" id="3.40.50.12500">
    <property type="match status" value="1"/>
</dbReference>
<dbReference type="Pfam" id="PF01177">
    <property type="entry name" value="Asp_Glu_race"/>
    <property type="match status" value="1"/>
</dbReference>
<accession>A0A1H1CCZ7</accession>
<dbReference type="GO" id="GO:0036348">
    <property type="term" value="F:hydantoin racemase activity"/>
    <property type="evidence" value="ECO:0007669"/>
    <property type="project" value="UniProtKB-EC"/>
</dbReference>
<evidence type="ECO:0000256" key="5">
    <source>
        <dbReference type="ARBA" id="ARBA00093199"/>
    </source>
</evidence>
<evidence type="ECO:0000313" key="8">
    <source>
        <dbReference type="EMBL" id="SDQ62071.1"/>
    </source>
</evidence>
<feature type="region of interest" description="Disordered" evidence="7">
    <location>
        <begin position="241"/>
        <end position="307"/>
    </location>
</feature>
<evidence type="ECO:0000256" key="3">
    <source>
        <dbReference type="ARBA" id="ARBA00066406"/>
    </source>
</evidence>
<evidence type="ECO:0000313" key="9">
    <source>
        <dbReference type="Proteomes" id="UP000183487"/>
    </source>
</evidence>
<name>A0A1H1CCZ7_9BURK</name>
<dbReference type="OrthoDB" id="9791723at2"/>
<evidence type="ECO:0000256" key="7">
    <source>
        <dbReference type="SAM" id="MobiDB-lite"/>
    </source>
</evidence>
<dbReference type="InterPro" id="IPR052186">
    <property type="entry name" value="Hydantoin_racemase-like"/>
</dbReference>
<dbReference type="AlphaFoldDB" id="A0A1H1CCZ7"/>
<organism evidence="8 9">
    <name type="scientific">Paraburkholderia fungorum</name>
    <dbReference type="NCBI Taxonomy" id="134537"/>
    <lineage>
        <taxon>Bacteria</taxon>
        <taxon>Pseudomonadati</taxon>
        <taxon>Pseudomonadota</taxon>
        <taxon>Betaproteobacteria</taxon>
        <taxon>Burkholderiales</taxon>
        <taxon>Burkholderiaceae</taxon>
        <taxon>Paraburkholderia</taxon>
    </lineage>
</organism>
<evidence type="ECO:0000256" key="1">
    <source>
        <dbReference type="ARBA" id="ARBA00038414"/>
    </source>
</evidence>
<comment type="catalytic activity">
    <reaction evidence="5">
        <text>D-5-benzylhydantoin = L-5-benzylhydantoin</text>
        <dbReference type="Rhea" id="RHEA:83991"/>
        <dbReference type="ChEBI" id="CHEBI:176864"/>
        <dbReference type="ChEBI" id="CHEBI:233540"/>
    </reaction>
</comment>
<dbReference type="EC" id="5.1.99.5" evidence="3"/>
<protein>
    <recommendedName>
        <fullName evidence="4">Hydantoin racemase</fullName>
        <ecNumber evidence="3">5.1.99.5</ecNumber>
    </recommendedName>
</protein>
<dbReference type="Proteomes" id="UP000183487">
    <property type="component" value="Unassembled WGS sequence"/>
</dbReference>
<proteinExistence type="inferred from homology"/>
<dbReference type="RefSeq" id="WP_074764212.1">
    <property type="nucleotide sequence ID" value="NZ_FNKP01000001.1"/>
</dbReference>
<dbReference type="FunFam" id="3.40.50.12500:FF:000001">
    <property type="entry name" value="Putative hydantoin racemase"/>
    <property type="match status" value="1"/>
</dbReference>
<comment type="catalytic activity">
    <reaction evidence="6">
        <text>D-5-isobutylhydantoin = L-5-isobutylhydantoin</text>
        <dbReference type="Rhea" id="RHEA:84231"/>
        <dbReference type="ChEBI" id="CHEBI:233609"/>
        <dbReference type="ChEBI" id="CHEBI:233610"/>
    </reaction>
</comment>
<gene>
    <name evidence="8" type="ORF">SAMN05443245_2094</name>
</gene>
<dbReference type="InterPro" id="IPR053714">
    <property type="entry name" value="Iso_Racemase_Enz_sf"/>
</dbReference>
<feature type="compositionally biased region" description="Basic and acidic residues" evidence="7">
    <location>
        <begin position="296"/>
        <end position="307"/>
    </location>
</feature>